<name>A0AA92C3D9_RHIRH</name>
<keyword evidence="5 7" id="KW-1133">Transmembrane helix</keyword>
<feature type="transmembrane region" description="Helical" evidence="7">
    <location>
        <begin position="12"/>
        <end position="32"/>
    </location>
</feature>
<evidence type="ECO:0000256" key="6">
    <source>
        <dbReference type="ARBA" id="ARBA00023136"/>
    </source>
</evidence>
<proteinExistence type="inferred from homology"/>
<keyword evidence="6 7" id="KW-0472">Membrane</keyword>
<dbReference type="GeneID" id="301041522"/>
<dbReference type="InterPro" id="IPR007140">
    <property type="entry name" value="DUF350"/>
</dbReference>
<keyword evidence="4 7" id="KW-0812">Transmembrane</keyword>
<reference evidence="8 9" key="1">
    <citation type="submission" date="2018-04" db="EMBL/GenBank/DDBJ databases">
        <authorList>
            <person name="Hagen T."/>
        </authorList>
    </citation>
    <scope>NUCLEOTIDE SEQUENCE [LARGE SCALE GENOMIC DNA]</scope>
    <source>
        <strain evidence="8 9">TPD7009</strain>
    </source>
</reference>
<dbReference type="EMBL" id="QDFR01000003">
    <property type="protein sequence ID" value="PVE54218.1"/>
    <property type="molecule type" value="Genomic_DNA"/>
</dbReference>
<sequence>MFGYVAGLPAFLSYFAFGLLAYAVFAGIYTRLTPHDEMRLIRSGNLSATIAFLGALAGFGLPMASAAANSVNIIDFIIWSIIGIVVQILAFYVARASLPGIHEKIGRGEVSAGVWGGGIALIIGILNAACMTY</sequence>
<dbReference type="Proteomes" id="UP000244335">
    <property type="component" value="Unassembled WGS sequence"/>
</dbReference>
<feature type="transmembrane region" description="Helical" evidence="7">
    <location>
        <begin position="76"/>
        <end position="98"/>
    </location>
</feature>
<dbReference type="AlphaFoldDB" id="A0AA92C3D9"/>
<feature type="transmembrane region" description="Helical" evidence="7">
    <location>
        <begin position="110"/>
        <end position="129"/>
    </location>
</feature>
<evidence type="ECO:0000256" key="1">
    <source>
        <dbReference type="ARBA" id="ARBA00004651"/>
    </source>
</evidence>
<dbReference type="PANTHER" id="PTHR40043:SF1">
    <property type="entry name" value="UPF0719 INNER MEMBRANE PROTEIN YJFL"/>
    <property type="match status" value="1"/>
</dbReference>
<dbReference type="PANTHER" id="PTHR40043">
    <property type="entry name" value="UPF0719 INNER MEMBRANE PROTEIN YJFL"/>
    <property type="match status" value="1"/>
</dbReference>
<evidence type="ECO:0000256" key="3">
    <source>
        <dbReference type="ARBA" id="ARBA00022475"/>
    </source>
</evidence>
<keyword evidence="3" id="KW-1003">Cell membrane</keyword>
<evidence type="ECO:0000256" key="2">
    <source>
        <dbReference type="ARBA" id="ARBA00005779"/>
    </source>
</evidence>
<evidence type="ECO:0000256" key="4">
    <source>
        <dbReference type="ARBA" id="ARBA00022692"/>
    </source>
</evidence>
<organism evidence="8 9">
    <name type="scientific">Rhizobium rhizogenes</name>
    <name type="common">Agrobacterium rhizogenes</name>
    <dbReference type="NCBI Taxonomy" id="359"/>
    <lineage>
        <taxon>Bacteria</taxon>
        <taxon>Pseudomonadati</taxon>
        <taxon>Pseudomonadota</taxon>
        <taxon>Alphaproteobacteria</taxon>
        <taxon>Hyphomicrobiales</taxon>
        <taxon>Rhizobiaceae</taxon>
        <taxon>Rhizobium/Agrobacterium group</taxon>
        <taxon>Rhizobium</taxon>
    </lineage>
</organism>
<protein>
    <submittedName>
        <fullName evidence="8">DUF350 domain-containing protein</fullName>
    </submittedName>
</protein>
<evidence type="ECO:0000313" key="8">
    <source>
        <dbReference type="EMBL" id="PVE54218.1"/>
    </source>
</evidence>
<dbReference type="RefSeq" id="WP_062438573.1">
    <property type="nucleotide sequence ID" value="NZ_QDFR01000003.1"/>
</dbReference>
<accession>A0AA92C3D9</accession>
<gene>
    <name evidence="8" type="ORF">DC430_13415</name>
</gene>
<evidence type="ECO:0000256" key="5">
    <source>
        <dbReference type="ARBA" id="ARBA00022989"/>
    </source>
</evidence>
<evidence type="ECO:0000313" key="9">
    <source>
        <dbReference type="Proteomes" id="UP000244335"/>
    </source>
</evidence>
<comment type="subcellular location">
    <subcellularLocation>
        <location evidence="1">Cell membrane</location>
        <topology evidence="1">Multi-pass membrane protein</topology>
    </subcellularLocation>
</comment>
<feature type="transmembrane region" description="Helical" evidence="7">
    <location>
        <begin position="44"/>
        <end position="64"/>
    </location>
</feature>
<comment type="similarity">
    <text evidence="2">Belongs to the UPF0719 family.</text>
</comment>
<dbReference type="GO" id="GO:0005886">
    <property type="term" value="C:plasma membrane"/>
    <property type="evidence" value="ECO:0007669"/>
    <property type="project" value="UniProtKB-SubCell"/>
</dbReference>
<evidence type="ECO:0000256" key="7">
    <source>
        <dbReference type="SAM" id="Phobius"/>
    </source>
</evidence>
<comment type="caution">
    <text evidence="8">The sequence shown here is derived from an EMBL/GenBank/DDBJ whole genome shotgun (WGS) entry which is preliminary data.</text>
</comment>
<dbReference type="Pfam" id="PF03994">
    <property type="entry name" value="DUF350"/>
    <property type="match status" value="1"/>
</dbReference>